<dbReference type="Pfam" id="PF00202">
    <property type="entry name" value="Aminotran_3"/>
    <property type="match status" value="1"/>
</dbReference>
<dbReference type="GO" id="GO:0005737">
    <property type="term" value="C:cytoplasm"/>
    <property type="evidence" value="ECO:0007669"/>
    <property type="project" value="UniProtKB-SubCell"/>
</dbReference>
<keyword evidence="1 4" id="KW-0032">Aminotransferase</keyword>
<reference evidence="5 6" key="1">
    <citation type="journal article" date="2014" name="Int. J. Syst. Evol. Microbiol.">
        <title>Solimonas terrae sp. nov., isolated from soil.</title>
        <authorList>
            <person name="Kim S.J."/>
            <person name="Moon J.Y."/>
            <person name="Weon H.Y."/>
            <person name="Ahn J.H."/>
            <person name="Chen W.M."/>
            <person name="Kwon S.W."/>
        </authorList>
    </citation>
    <scope>NUCLEOTIDE SEQUENCE [LARGE SCALE GENOMIC DNA]</scope>
    <source>
        <strain evidence="5 6">KIS83-12</strain>
    </source>
</reference>
<keyword evidence="3 4" id="KW-0663">Pyridoxal phosphate</keyword>
<dbReference type="Proteomes" id="UP000472676">
    <property type="component" value="Unassembled WGS sequence"/>
</dbReference>
<dbReference type="RefSeq" id="WP_166256985.1">
    <property type="nucleotide sequence ID" value="NZ_JAAMOW010000005.1"/>
</dbReference>
<dbReference type="PIRSF" id="PIRSF000521">
    <property type="entry name" value="Transaminase_4ab_Lys_Orn"/>
    <property type="match status" value="1"/>
</dbReference>
<keyword evidence="2 4" id="KW-0808">Transferase</keyword>
<accession>A0A6M2BU46</accession>
<dbReference type="InterPro" id="IPR017652">
    <property type="entry name" value="Ac/SucOrn_transaminase_bac"/>
</dbReference>
<keyword evidence="4" id="KW-0028">Amino-acid biosynthesis</keyword>
<name>A0A6M2BU46_9GAMM</name>
<dbReference type="EC" id="2.6.1.11" evidence="4"/>
<feature type="binding site" evidence="4">
    <location>
        <begin position="223"/>
        <end position="226"/>
    </location>
    <ligand>
        <name>pyridoxal 5'-phosphate</name>
        <dbReference type="ChEBI" id="CHEBI:597326"/>
    </ligand>
</feature>
<dbReference type="GO" id="GO:0042802">
    <property type="term" value="F:identical protein binding"/>
    <property type="evidence" value="ECO:0007669"/>
    <property type="project" value="TreeGrafter"/>
</dbReference>
<evidence type="ECO:0000313" key="5">
    <source>
        <dbReference type="EMBL" id="NGY05467.1"/>
    </source>
</evidence>
<dbReference type="NCBIfam" id="TIGR00707">
    <property type="entry name" value="argD"/>
    <property type="match status" value="1"/>
</dbReference>
<proteinExistence type="inferred from homology"/>
<feature type="binding site" evidence="4">
    <location>
        <position position="141"/>
    </location>
    <ligand>
        <name>N(2)-acetyl-L-ornithine</name>
        <dbReference type="ChEBI" id="CHEBI:57805"/>
    </ligand>
</feature>
<dbReference type="AlphaFoldDB" id="A0A6M2BU46"/>
<dbReference type="NCBIfam" id="NF003468">
    <property type="entry name" value="PRK05093.1"/>
    <property type="match status" value="1"/>
</dbReference>
<dbReference type="HAMAP" id="MF_01107">
    <property type="entry name" value="ArgD_aminotrans_3"/>
    <property type="match status" value="1"/>
</dbReference>
<dbReference type="GO" id="GO:0030170">
    <property type="term" value="F:pyridoxal phosphate binding"/>
    <property type="evidence" value="ECO:0007669"/>
    <property type="project" value="InterPro"/>
</dbReference>
<sequence length="406" mass="43057">MSTSVTRQTFDEVMVPNYSPADVIPVRGLGSRWWDQQGREYVDFAGGIAVTVLGHANPVMIKALDEQAQKLWHLSNVVTNEPALKLAQRLTELTFAERVFFCNSGGEANEAAFKLARRWGSTNFGPQKHTIIAFDNAFHGRTLFTVCVGGQPKYTQGFEPLPGGIQHLPFNDVAALEAAMNDQVCAVVMEPIQGEGGLIPATPEFAQAARALCDKHKALLVFDEVQTGNGRTGTLYAYEQLGVTPDVMTTAKGLGGGFPIGAMLTTAEIAKALAFGTHGSTYGGNPLACAVAGAVLEEVCKPELIANVQARSQQLKGGLAELSTRHGLFGPPRGNGLLVGVTVADSWRGKAKAIVNAALAEGLWLLVAGPDVLRFAPALNITQTDIDDGLQRLDRVLALLAAAPSS</sequence>
<dbReference type="NCBIfam" id="NF002325">
    <property type="entry name" value="PRK01278.1"/>
    <property type="match status" value="1"/>
</dbReference>
<comment type="subunit">
    <text evidence="4">Homodimer.</text>
</comment>
<evidence type="ECO:0000256" key="4">
    <source>
        <dbReference type="HAMAP-Rule" id="MF_01107"/>
    </source>
</evidence>
<dbReference type="InterPro" id="IPR015421">
    <property type="entry name" value="PyrdxlP-dep_Trfase_major"/>
</dbReference>
<evidence type="ECO:0000256" key="2">
    <source>
        <dbReference type="ARBA" id="ARBA00022679"/>
    </source>
</evidence>
<feature type="binding site" evidence="4">
    <location>
        <position position="280"/>
    </location>
    <ligand>
        <name>N(2)-acetyl-L-ornithine</name>
        <dbReference type="ChEBI" id="CHEBI:57805"/>
    </ligand>
</feature>
<comment type="catalytic activity">
    <reaction evidence="4">
        <text>N(2)-acetyl-L-ornithine + 2-oxoglutarate = N-acetyl-L-glutamate 5-semialdehyde + L-glutamate</text>
        <dbReference type="Rhea" id="RHEA:18049"/>
        <dbReference type="ChEBI" id="CHEBI:16810"/>
        <dbReference type="ChEBI" id="CHEBI:29123"/>
        <dbReference type="ChEBI" id="CHEBI:29985"/>
        <dbReference type="ChEBI" id="CHEBI:57805"/>
        <dbReference type="EC" id="2.6.1.11"/>
    </reaction>
</comment>
<dbReference type="Gene3D" id="3.40.640.10">
    <property type="entry name" value="Type I PLP-dependent aspartate aminotransferase-like (Major domain)"/>
    <property type="match status" value="1"/>
</dbReference>
<dbReference type="InterPro" id="IPR049704">
    <property type="entry name" value="Aminotrans_3_PPA_site"/>
</dbReference>
<organism evidence="5 6">
    <name type="scientific">Solimonas terrae</name>
    <dbReference type="NCBI Taxonomy" id="1396819"/>
    <lineage>
        <taxon>Bacteria</taxon>
        <taxon>Pseudomonadati</taxon>
        <taxon>Pseudomonadota</taxon>
        <taxon>Gammaproteobacteria</taxon>
        <taxon>Nevskiales</taxon>
        <taxon>Nevskiaceae</taxon>
        <taxon>Solimonas</taxon>
    </lineage>
</organism>
<comment type="caution">
    <text evidence="4">Lacks conserved residue(s) required for the propagation of feature annotation.</text>
</comment>
<dbReference type="GO" id="GO:0006526">
    <property type="term" value="P:L-arginine biosynthetic process"/>
    <property type="evidence" value="ECO:0007669"/>
    <property type="project" value="UniProtKB-UniRule"/>
</dbReference>
<protein>
    <recommendedName>
        <fullName evidence="4">Acetylornithine aminotransferase</fullName>
        <shortName evidence="4">ACOAT</shortName>
        <ecNumber evidence="4">2.6.1.11</ecNumber>
    </recommendedName>
</protein>
<dbReference type="Gene3D" id="3.90.1150.10">
    <property type="entry name" value="Aspartate Aminotransferase, domain 1"/>
    <property type="match status" value="1"/>
</dbReference>
<comment type="caution">
    <text evidence="5">The sequence shown here is derived from an EMBL/GenBank/DDBJ whole genome shotgun (WGS) entry which is preliminary data.</text>
</comment>
<evidence type="ECO:0000313" key="6">
    <source>
        <dbReference type="Proteomes" id="UP000472676"/>
    </source>
</evidence>
<dbReference type="CDD" id="cd00610">
    <property type="entry name" value="OAT_like"/>
    <property type="match status" value="1"/>
</dbReference>
<dbReference type="InterPro" id="IPR015422">
    <property type="entry name" value="PyrdxlP-dep_Trfase_small"/>
</dbReference>
<comment type="cofactor">
    <cofactor evidence="4">
        <name>pyridoxal 5'-phosphate</name>
        <dbReference type="ChEBI" id="CHEBI:597326"/>
    </cofactor>
    <text evidence="4">Binds 1 pyridoxal phosphate per subunit.</text>
</comment>
<comment type="subcellular location">
    <subcellularLocation>
        <location evidence="4">Cytoplasm</location>
    </subcellularLocation>
</comment>
<keyword evidence="4" id="KW-0055">Arginine biosynthesis</keyword>
<keyword evidence="6" id="KW-1185">Reference proteome</keyword>
<dbReference type="PROSITE" id="PS00600">
    <property type="entry name" value="AA_TRANSFER_CLASS_3"/>
    <property type="match status" value="1"/>
</dbReference>
<dbReference type="InterPro" id="IPR004636">
    <property type="entry name" value="AcOrn/SuccOrn_fam"/>
</dbReference>
<feature type="binding site" evidence="4">
    <location>
        <position position="138"/>
    </location>
    <ligand>
        <name>pyridoxal 5'-phosphate</name>
        <dbReference type="ChEBI" id="CHEBI:597326"/>
    </ligand>
</feature>
<comment type="pathway">
    <text evidence="4">Amino-acid biosynthesis; L-arginine biosynthesis; N(2)-acetyl-L-ornithine from L-glutamate: step 4/4.</text>
</comment>
<dbReference type="PANTHER" id="PTHR11986:SF113">
    <property type="entry name" value="SUCCINYLORNITHINE TRANSAMINASE"/>
    <property type="match status" value="1"/>
</dbReference>
<dbReference type="InterPro" id="IPR005814">
    <property type="entry name" value="Aminotrans_3"/>
</dbReference>
<keyword evidence="4" id="KW-0963">Cytoplasm</keyword>
<dbReference type="SUPFAM" id="SSF53383">
    <property type="entry name" value="PLP-dependent transferases"/>
    <property type="match status" value="1"/>
</dbReference>
<dbReference type="GO" id="GO:0003992">
    <property type="term" value="F:N2-acetyl-L-ornithine:2-oxoglutarate 5-aminotransferase activity"/>
    <property type="evidence" value="ECO:0007669"/>
    <property type="project" value="UniProtKB-UniRule"/>
</dbReference>
<dbReference type="FunFam" id="3.40.640.10:FF:000004">
    <property type="entry name" value="Acetylornithine aminotransferase"/>
    <property type="match status" value="1"/>
</dbReference>
<gene>
    <name evidence="5" type="primary">astC</name>
    <name evidence="4" type="synonym">argD</name>
    <name evidence="5" type="ORF">G7Y85_11860</name>
</gene>
<evidence type="ECO:0000256" key="1">
    <source>
        <dbReference type="ARBA" id="ARBA00022576"/>
    </source>
</evidence>
<feature type="binding site" evidence="4">
    <location>
        <position position="281"/>
    </location>
    <ligand>
        <name>pyridoxal 5'-phosphate</name>
        <dbReference type="ChEBI" id="CHEBI:597326"/>
    </ligand>
</feature>
<dbReference type="NCBIfam" id="TIGR03246">
    <property type="entry name" value="arg_catab_astC"/>
    <property type="match status" value="1"/>
</dbReference>
<comment type="miscellaneous">
    <text evidence="4">May also have succinyldiaminopimelate aminotransferase activity, thus carrying out the corresponding step in lysine biosynthesis.</text>
</comment>
<dbReference type="InterPro" id="IPR050103">
    <property type="entry name" value="Class-III_PLP-dep_AT"/>
</dbReference>
<dbReference type="PANTHER" id="PTHR11986">
    <property type="entry name" value="AMINOTRANSFERASE CLASS III"/>
    <property type="match status" value="1"/>
</dbReference>
<feature type="modified residue" description="N6-(pyridoxal phosphate)lysine" evidence="4">
    <location>
        <position position="252"/>
    </location>
</feature>
<evidence type="ECO:0000256" key="3">
    <source>
        <dbReference type="ARBA" id="ARBA00022898"/>
    </source>
</evidence>
<dbReference type="InterPro" id="IPR015424">
    <property type="entry name" value="PyrdxlP-dep_Trfase"/>
</dbReference>
<dbReference type="EMBL" id="JAAMOW010000005">
    <property type="protein sequence ID" value="NGY05467.1"/>
    <property type="molecule type" value="Genomic_DNA"/>
</dbReference>
<dbReference type="UniPathway" id="UPA00068">
    <property type="reaction ID" value="UER00109"/>
</dbReference>
<comment type="similarity">
    <text evidence="4">Belongs to the class-III pyridoxal-phosphate-dependent aminotransferase family. ArgD subfamily.</text>
</comment>